<organism evidence="7 8">
    <name type="scientific">Engelhardtia mirabilis</name>
    <dbReference type="NCBI Taxonomy" id="2528011"/>
    <lineage>
        <taxon>Bacteria</taxon>
        <taxon>Pseudomonadati</taxon>
        <taxon>Planctomycetota</taxon>
        <taxon>Planctomycetia</taxon>
        <taxon>Planctomycetia incertae sedis</taxon>
        <taxon>Engelhardtia</taxon>
    </lineage>
</organism>
<feature type="domain" description="UvrD-like helicase C-terminal" evidence="6">
    <location>
        <begin position="245"/>
        <end position="565"/>
    </location>
</feature>
<feature type="region of interest" description="Disordered" evidence="5">
    <location>
        <begin position="1096"/>
        <end position="1142"/>
    </location>
</feature>
<keyword evidence="8" id="KW-1185">Reference proteome</keyword>
<dbReference type="InterPro" id="IPR014017">
    <property type="entry name" value="DNA_helicase_UvrD-like_C"/>
</dbReference>
<dbReference type="InterPro" id="IPR027417">
    <property type="entry name" value="P-loop_NTPase"/>
</dbReference>
<dbReference type="RefSeq" id="WP_145067967.1">
    <property type="nucleotide sequence ID" value="NZ_CP036287.1"/>
</dbReference>
<evidence type="ECO:0000256" key="1">
    <source>
        <dbReference type="ARBA" id="ARBA00022741"/>
    </source>
</evidence>
<feature type="compositionally biased region" description="Basic residues" evidence="5">
    <location>
        <begin position="1122"/>
        <end position="1132"/>
    </location>
</feature>
<evidence type="ECO:0000259" key="6">
    <source>
        <dbReference type="PROSITE" id="PS51217"/>
    </source>
</evidence>
<accession>A0A518BP17</accession>
<dbReference type="GO" id="GO:0005524">
    <property type="term" value="F:ATP binding"/>
    <property type="evidence" value="ECO:0007669"/>
    <property type="project" value="UniProtKB-KW"/>
</dbReference>
<dbReference type="GO" id="GO:0004386">
    <property type="term" value="F:helicase activity"/>
    <property type="evidence" value="ECO:0007669"/>
    <property type="project" value="UniProtKB-KW"/>
</dbReference>
<name>A0A518BP17_9BACT</name>
<reference evidence="7 8" key="1">
    <citation type="submission" date="2019-02" db="EMBL/GenBank/DDBJ databases">
        <title>Deep-cultivation of Planctomycetes and their phenomic and genomic characterization uncovers novel biology.</title>
        <authorList>
            <person name="Wiegand S."/>
            <person name="Jogler M."/>
            <person name="Boedeker C."/>
            <person name="Pinto D."/>
            <person name="Vollmers J."/>
            <person name="Rivas-Marin E."/>
            <person name="Kohn T."/>
            <person name="Peeters S.H."/>
            <person name="Heuer A."/>
            <person name="Rast P."/>
            <person name="Oberbeckmann S."/>
            <person name="Bunk B."/>
            <person name="Jeske O."/>
            <person name="Meyerdierks A."/>
            <person name="Storesund J.E."/>
            <person name="Kallscheuer N."/>
            <person name="Luecker S."/>
            <person name="Lage O.M."/>
            <person name="Pohl T."/>
            <person name="Merkel B.J."/>
            <person name="Hornburger P."/>
            <person name="Mueller R.-W."/>
            <person name="Bruemmer F."/>
            <person name="Labrenz M."/>
            <person name="Spormann A.M."/>
            <person name="Op den Camp H."/>
            <person name="Overmann J."/>
            <person name="Amann R."/>
            <person name="Jetten M.S.M."/>
            <person name="Mascher T."/>
            <person name="Medema M.H."/>
            <person name="Devos D.P."/>
            <person name="Kaster A.-K."/>
            <person name="Ovreas L."/>
            <person name="Rohde M."/>
            <person name="Galperin M.Y."/>
            <person name="Jogler C."/>
        </authorList>
    </citation>
    <scope>NUCLEOTIDE SEQUENCE [LARGE SCALE GENOMIC DNA]</scope>
    <source>
        <strain evidence="7 8">Pla133</strain>
    </source>
</reference>
<dbReference type="Gene3D" id="3.40.50.300">
    <property type="entry name" value="P-loop containing nucleotide triphosphate hydrolases"/>
    <property type="match status" value="1"/>
</dbReference>
<dbReference type="AlphaFoldDB" id="A0A518BP17"/>
<evidence type="ECO:0000256" key="2">
    <source>
        <dbReference type="ARBA" id="ARBA00022801"/>
    </source>
</evidence>
<dbReference type="SUPFAM" id="SSF52540">
    <property type="entry name" value="P-loop containing nucleoside triphosphate hydrolases"/>
    <property type="match status" value="1"/>
</dbReference>
<evidence type="ECO:0000256" key="4">
    <source>
        <dbReference type="ARBA" id="ARBA00022840"/>
    </source>
</evidence>
<dbReference type="Pfam" id="PF12705">
    <property type="entry name" value="PDDEXK_1"/>
    <property type="match status" value="1"/>
</dbReference>
<gene>
    <name evidence="7" type="ORF">Pla133_38220</name>
</gene>
<proteinExistence type="predicted"/>
<evidence type="ECO:0000313" key="8">
    <source>
        <dbReference type="Proteomes" id="UP000316921"/>
    </source>
</evidence>
<dbReference type="PROSITE" id="PS51217">
    <property type="entry name" value="UVRD_HELICASE_CTER"/>
    <property type="match status" value="1"/>
</dbReference>
<dbReference type="InterPro" id="IPR038726">
    <property type="entry name" value="PDDEXK_AddAB-type"/>
</dbReference>
<evidence type="ECO:0000256" key="3">
    <source>
        <dbReference type="ARBA" id="ARBA00022806"/>
    </source>
</evidence>
<dbReference type="EMBL" id="CP036287">
    <property type="protein sequence ID" value="QDU68719.1"/>
    <property type="molecule type" value="Genomic_DNA"/>
</dbReference>
<keyword evidence="4" id="KW-0067">ATP-binding</keyword>
<dbReference type="KEGG" id="pbap:Pla133_38220"/>
<protein>
    <submittedName>
        <fullName evidence="7">PD-(D/E)XK nuclease superfamily protein</fullName>
    </submittedName>
</protein>
<keyword evidence="3" id="KW-0347">Helicase</keyword>
<dbReference type="Proteomes" id="UP000316921">
    <property type="component" value="Chromosome"/>
</dbReference>
<keyword evidence="2" id="KW-0378">Hydrolase</keyword>
<sequence length="1142" mass="120113">MEGEPQSVPGPRPWRVDGPRASRDLAIALARRHAATVRADPRELAHPLRLVVASSAARQHLAADLTAALGHSIAGLSITSLEGLALECLERGGVRAPRGERLAGLLVERAAADERELKRPLGDLEGGLAAARRSVADLLAAGFHPDHADSLAERLDDEERPAGSRAERARAKALVRVARAVESQREALASGGRPALLATAAATVRRGLVGGLDRTVVLALSDERGVALDLVEALASRGATVVVEEPLLPGEEQVLPGPERERFGPPIAPPAELGDELQLTPATFEYAVACDADAEARFAADRARRAIAAGVAPERIAIVARDQRQRGALLRAQLDRAGVPWTLEPGAAPIDPGLHALRALLTLAVEDGRAPLSRLVDAIDSATFLERGGFDVGPEPLADLRAGFATLGLGRLADLAALDVDARLRSADGLSLPVRRGLESDADDDASPGAHAPRRRLAKGLLQAAADLGRELLECLAGAEQDLVSVHAARLAEACDLLGWDASGAPRRVLSEICAGLARELPADLALTRGEWFELVASALESRGRAQLPGAGGGVQLLSAPNARGLAFELTILVGVERDAFPRTPREDPLLPDRVRDRLREVLPDLSTARARQAGEARLFASLLASAPTVVISRAEVDETGANRAPSPLLARMGGALPEPVDVRPVHSARGADDAPRSGLDHLIRASLAGDREAFAPLAALALAELDGLAEASEPQLAVAAARAAVLGEVDRPAAGPEGERLSPWLGAVGAARANDPRGARLFATLLEDVAGCGWQAFLRRMLRLEPVGDPLEALPSIDTRLVGILVHDVLEAWVNRARSDAAPRTLDEAREAGAVQVPRPGDAELEALLVERAQRVARDEGLAHPGLVRVLIEQARPMLSIARELEWRDGAPLSTLGAELEGELTLADSEGAERPIAFRADRVDLVGDGSLRLTDYKSGAPFSRDKTDKTRNKKLMAAVAQGQRLQAAAYALGTGGEGRYLFLRAPADAFPDDARELRLAAGDAGLEAAFHGAGAAVLDALREGALPPRLVDERGDEPARCSYCEVAEACVRGDSGARGRISAFVERLRGAGPPEDMTTLEATWFALWELASAKAPEAAPSAQEDGSKDAGSAPELEAAAKRKSAKKKAAKKPSEPTEDGQ</sequence>
<evidence type="ECO:0000256" key="5">
    <source>
        <dbReference type="SAM" id="MobiDB-lite"/>
    </source>
</evidence>
<dbReference type="GO" id="GO:0016787">
    <property type="term" value="F:hydrolase activity"/>
    <property type="evidence" value="ECO:0007669"/>
    <property type="project" value="UniProtKB-KW"/>
</dbReference>
<keyword evidence="1" id="KW-0547">Nucleotide-binding</keyword>
<evidence type="ECO:0000313" key="7">
    <source>
        <dbReference type="EMBL" id="QDU68719.1"/>
    </source>
</evidence>